<dbReference type="OMA" id="CRNDELG"/>
<dbReference type="PANTHER" id="PTHR13789">
    <property type="entry name" value="MONOOXYGENASE"/>
    <property type="match status" value="1"/>
</dbReference>
<feature type="domain" description="FAD/NAD(P)-binding" evidence="4">
    <location>
        <begin position="1"/>
        <end position="190"/>
    </location>
</feature>
<comment type="similarity">
    <text evidence="1">Belongs to the paxM FAD-dependent monooxygenase family.</text>
</comment>
<dbReference type="EMBL" id="MSZS01000010">
    <property type="protein sequence ID" value="PKX89373.1"/>
    <property type="molecule type" value="Genomic_DNA"/>
</dbReference>
<evidence type="ECO:0000256" key="1">
    <source>
        <dbReference type="ARBA" id="ARBA00007992"/>
    </source>
</evidence>
<gene>
    <name evidence="5" type="ORF">P174DRAFT_414317</name>
</gene>
<keyword evidence="2" id="KW-0560">Oxidoreductase</keyword>
<dbReference type="Pfam" id="PF07992">
    <property type="entry name" value="Pyr_redox_2"/>
    <property type="match status" value="1"/>
</dbReference>
<dbReference type="PRINTS" id="PR00420">
    <property type="entry name" value="RNGMNOXGNASE"/>
</dbReference>
<dbReference type="VEuPathDB" id="FungiDB:P174DRAFT_414317"/>
<proteinExistence type="inferred from homology"/>
<dbReference type="Proteomes" id="UP000234474">
    <property type="component" value="Unassembled WGS sequence"/>
</dbReference>
<dbReference type="GeneID" id="36531714"/>
<name>A0A2I1BVF4_ASPN1</name>
<sequence>MKVIIVGGGIAGLAAAIGLRRAGHKVQIFERSSFLREVGAAIHVQPNASRILSHWDFDPKKARFVTGLRTMVVPGTSLTSKVGVDCSHFVETYGAPWYLAHRVDLHSELRRLATTPDAPGIPVEIILRSEVVGFDAENGSVILVDGSVHRADLVVAADGVHTIAIHHVIGHATPAVATGSAAFRFLIPTEDIQRDPETAHLWEDGLMRIYVAEGVRRLIWYSCADNTVENFVGIHLYEGGDGQKEDWNLSADVSDVLAQYQDFHPTLLRIIKKATSIKRWPLLYRDPIPTWSRGRLVLIGDAAHPMLPHQGQGGAQAIEDGGALGEIFSRMPDHPTQDEIRDRLALFEKVRVHRAAVITIFSNAGQDQGWKVRERAQQYMPAGAKVPSSPPEFMEHNFRCDVLEESRRLLELYLSGRSEV</sequence>
<evidence type="ECO:0000259" key="4">
    <source>
        <dbReference type="Pfam" id="PF07992"/>
    </source>
</evidence>
<keyword evidence="6" id="KW-1185">Reference proteome</keyword>
<dbReference type="SUPFAM" id="SSF51905">
    <property type="entry name" value="FAD/NAD(P)-binding domain"/>
    <property type="match status" value="1"/>
</dbReference>
<dbReference type="OrthoDB" id="9993796at2759"/>
<organism evidence="5 6">
    <name type="scientific">Aspergillus novofumigatus (strain IBT 16806)</name>
    <dbReference type="NCBI Taxonomy" id="1392255"/>
    <lineage>
        <taxon>Eukaryota</taxon>
        <taxon>Fungi</taxon>
        <taxon>Dikarya</taxon>
        <taxon>Ascomycota</taxon>
        <taxon>Pezizomycotina</taxon>
        <taxon>Eurotiomycetes</taxon>
        <taxon>Eurotiomycetidae</taxon>
        <taxon>Eurotiales</taxon>
        <taxon>Aspergillaceae</taxon>
        <taxon>Aspergillus</taxon>
        <taxon>Aspergillus subgen. Fumigati</taxon>
    </lineage>
</organism>
<dbReference type="RefSeq" id="XP_024677968.1">
    <property type="nucleotide sequence ID" value="XM_024824389.1"/>
</dbReference>
<evidence type="ECO:0000313" key="6">
    <source>
        <dbReference type="Proteomes" id="UP000234474"/>
    </source>
</evidence>
<dbReference type="PANTHER" id="PTHR13789:SF215">
    <property type="entry name" value="FAD-BINDING DOMAIN-CONTAINING PROTEIN-RELATED"/>
    <property type="match status" value="1"/>
</dbReference>
<comment type="caution">
    <text evidence="5">The sequence shown here is derived from an EMBL/GenBank/DDBJ whole genome shotgun (WGS) entry which is preliminary data.</text>
</comment>
<dbReference type="SUPFAM" id="SSF54373">
    <property type="entry name" value="FAD-linked reductases, C-terminal domain"/>
    <property type="match status" value="1"/>
</dbReference>
<dbReference type="FunFam" id="3.50.50.60:FF:000115">
    <property type="entry name" value="Salicylate hydroxylase, putative"/>
    <property type="match status" value="1"/>
</dbReference>
<dbReference type="InterPro" id="IPR036188">
    <property type="entry name" value="FAD/NAD-bd_sf"/>
</dbReference>
<evidence type="ECO:0000313" key="5">
    <source>
        <dbReference type="EMBL" id="PKX89373.1"/>
    </source>
</evidence>
<evidence type="ECO:0000256" key="3">
    <source>
        <dbReference type="ARBA" id="ARBA00023033"/>
    </source>
</evidence>
<keyword evidence="3" id="KW-0503">Monooxygenase</keyword>
<protein>
    <submittedName>
        <fullName evidence="5">Putative salicylate hydroxylase</fullName>
    </submittedName>
</protein>
<dbReference type="AlphaFoldDB" id="A0A2I1BVF4"/>
<evidence type="ECO:0000256" key="2">
    <source>
        <dbReference type="ARBA" id="ARBA00023002"/>
    </source>
</evidence>
<dbReference type="Gene3D" id="3.50.50.60">
    <property type="entry name" value="FAD/NAD(P)-binding domain"/>
    <property type="match status" value="1"/>
</dbReference>
<dbReference type="GO" id="GO:0004497">
    <property type="term" value="F:monooxygenase activity"/>
    <property type="evidence" value="ECO:0007669"/>
    <property type="project" value="UniProtKB-KW"/>
</dbReference>
<dbReference type="STRING" id="1392255.A0A2I1BVF4"/>
<accession>A0A2I1BVF4</accession>
<dbReference type="InterPro" id="IPR050493">
    <property type="entry name" value="FAD-dep_Monooxygenase_BioMet"/>
</dbReference>
<dbReference type="InterPro" id="IPR023753">
    <property type="entry name" value="FAD/NAD-binding_dom"/>
</dbReference>
<reference evidence="6" key="1">
    <citation type="journal article" date="2018" name="Proc. Natl. Acad. Sci. U.S.A.">
        <title>Linking secondary metabolites to gene clusters through genome sequencing of six diverse Aspergillus species.</title>
        <authorList>
            <person name="Kaerboelling I."/>
            <person name="Vesth T.C."/>
            <person name="Frisvad J.C."/>
            <person name="Nybo J.L."/>
            <person name="Theobald S."/>
            <person name="Kuo A."/>
            <person name="Bowyer P."/>
            <person name="Matsuda Y."/>
            <person name="Mondo S."/>
            <person name="Lyhne E.K."/>
            <person name="Kogle M.E."/>
            <person name="Clum A."/>
            <person name="Lipzen A."/>
            <person name="Salamov A."/>
            <person name="Ngan C.Y."/>
            <person name="Daum C."/>
            <person name="Chiniquy J."/>
            <person name="Barry K."/>
            <person name="LaButti K."/>
            <person name="Haridas S."/>
            <person name="Simmons B.A."/>
            <person name="Magnuson J.K."/>
            <person name="Mortensen U.H."/>
            <person name="Larsen T.O."/>
            <person name="Grigoriev I.V."/>
            <person name="Baker S.E."/>
            <person name="Andersen M.R."/>
        </authorList>
    </citation>
    <scope>NUCLEOTIDE SEQUENCE [LARGE SCALE GENOMIC DNA]</scope>
    <source>
        <strain evidence="6">IBT 16806</strain>
    </source>
</reference>